<dbReference type="GO" id="GO:0003677">
    <property type="term" value="F:DNA binding"/>
    <property type="evidence" value="ECO:0007669"/>
    <property type="project" value="InterPro"/>
</dbReference>
<dbReference type="Proteomes" id="UP000000214">
    <property type="component" value="Chromosome"/>
</dbReference>
<dbReference type="AlphaFoldDB" id="K7RLM7"/>
<evidence type="ECO:0000313" key="1">
    <source>
        <dbReference type="EMBL" id="AFV88804.1"/>
    </source>
</evidence>
<evidence type="ECO:0000313" key="2">
    <source>
        <dbReference type="Proteomes" id="UP000000214"/>
    </source>
</evidence>
<dbReference type="PATRIC" id="fig|1171373.8.peg.978"/>
<proteinExistence type="predicted"/>
<sequence length="178" mass="19978">MGSTDQQNQQDQRIQQLASNIRSACRVRRWQAGELADEVSRRGVALTEEAAAELLAGDREPLIGEAAAVAAAFGTSVDALMTSPDDFERTLAWTSVRHSYKEARRRLMRSAADYETAAEMLCDYMDGDSHIPPLERDDLEHQLAQSCAWVAMDGYEDHNPWRKRWGIDVDPDDPVTKI</sequence>
<protein>
    <submittedName>
        <fullName evidence="1">Uncharacterized protein</fullName>
    </submittedName>
</protein>
<dbReference type="KEGG" id="pbo:PACID_09690"/>
<gene>
    <name evidence="1" type="ordered locus">PACID_09690</name>
</gene>
<dbReference type="RefSeq" id="WP_015069715.1">
    <property type="nucleotide sequence ID" value="NC_019395.1"/>
</dbReference>
<dbReference type="Gene3D" id="1.10.260.40">
    <property type="entry name" value="lambda repressor-like DNA-binding domains"/>
    <property type="match status" value="1"/>
</dbReference>
<name>K7RLM7_ACIA4</name>
<dbReference type="HOGENOM" id="CLU_1509314_0_0_11"/>
<organism evidence="1 2">
    <name type="scientific">Acidipropionibacterium acidipropionici (strain ATCC 4875 / DSM 20272 / JCM 6432 / NBRC 12425 / NCIMB 8070 / 4)</name>
    <name type="common">Propionibacterium acidipropionici</name>
    <dbReference type="NCBI Taxonomy" id="1171373"/>
    <lineage>
        <taxon>Bacteria</taxon>
        <taxon>Bacillati</taxon>
        <taxon>Actinomycetota</taxon>
        <taxon>Actinomycetes</taxon>
        <taxon>Propionibacteriales</taxon>
        <taxon>Propionibacteriaceae</taxon>
        <taxon>Acidipropionibacterium</taxon>
    </lineage>
</organism>
<dbReference type="EMBL" id="CP003493">
    <property type="protein sequence ID" value="AFV88804.1"/>
    <property type="molecule type" value="Genomic_DNA"/>
</dbReference>
<dbReference type="InterPro" id="IPR010982">
    <property type="entry name" value="Lambda_DNA-bd_dom_sf"/>
</dbReference>
<accession>K7RLM7</accession>
<reference evidence="1 2" key="1">
    <citation type="journal article" date="2012" name="BMC Genomics">
        <title>The genome sequence of Propionibacterium acidipropionici provides insights into its biotechnological and industrial potential.</title>
        <authorList>
            <person name="Parizzi L.P."/>
            <person name="Grassi M.C."/>
            <person name="Llerena L.A."/>
            <person name="Carazzolle M.F."/>
            <person name="Queiroz V.L."/>
            <person name="Lunardi I."/>
            <person name="Zeidler A.F."/>
            <person name="Teixeira P.J."/>
            <person name="Mieczkowski P."/>
            <person name="Rincones J."/>
            <person name="Pereira G.A."/>
        </authorList>
    </citation>
    <scope>NUCLEOTIDE SEQUENCE [LARGE SCALE GENOMIC DNA]</scope>
    <source>
        <strain evidence="2">ATCC 4875 / DSM 20272 / JCM 6432 / NBRC 12425 / NCIMB 8070</strain>
    </source>
</reference>